<dbReference type="SUPFAM" id="SSF53187">
    <property type="entry name" value="Zn-dependent exopeptidases"/>
    <property type="match status" value="1"/>
</dbReference>
<evidence type="ECO:0000313" key="4">
    <source>
        <dbReference type="EMBL" id="GEO83867.1"/>
    </source>
</evidence>
<sequence length="382" mass="40766">MFLTNHDMVDLIDFRHELHRHPEISGEEEQTARRVLAFLAPMKPDRILTGLGGHGIAAVFEGAEPGPTLLLRAELDALPIEEKSEAAYRSTVPGKGHLCGHDGHSTILLAVGLSLSRQPPKRGRVVLLFQPAEETGAGAAAVIADSRFAEISPNLAFSLHNLPGLPLGRVALTDGPVNCASRGMKIRLLGKAAHASLPETGRSPMMAMARLMPALTALSASAPPDRGFRLATVTHAVLGEQAFGIAPGAGEIWVTLRTMVDDRMAELCAEAEQLARQAAISDGLELAISYDDVFLHCENAPEAVAHLARALDAEGIPHDGGDLPMRASEDFGRFRALAPAAMFFLGSGETHPALHNPDYDFPDELIGIGARVFRRVVQNILG</sequence>
<feature type="binding site" evidence="2">
    <location>
        <position position="355"/>
    </location>
    <ligand>
        <name>Mn(2+)</name>
        <dbReference type="ChEBI" id="CHEBI:29035"/>
        <label>2</label>
    </ligand>
</feature>
<keyword evidence="2" id="KW-0464">Manganese</keyword>
<dbReference type="GO" id="GO:0016787">
    <property type="term" value="F:hydrolase activity"/>
    <property type="evidence" value="ECO:0007669"/>
    <property type="project" value="UniProtKB-KW"/>
</dbReference>
<feature type="binding site" evidence="2">
    <location>
        <position position="160"/>
    </location>
    <ligand>
        <name>Mn(2+)</name>
        <dbReference type="ChEBI" id="CHEBI:29035"/>
        <label>2</label>
    </ligand>
</feature>
<dbReference type="InterPro" id="IPR036264">
    <property type="entry name" value="Bact_exopeptidase_dim_dom"/>
</dbReference>
<protein>
    <submittedName>
        <fullName evidence="4">Peptidase M20</fullName>
    </submittedName>
</protein>
<dbReference type="EMBL" id="BJZP01000003">
    <property type="protein sequence ID" value="GEO83867.1"/>
    <property type="molecule type" value="Genomic_DNA"/>
</dbReference>
<proteinExistence type="predicted"/>
<dbReference type="RefSeq" id="WP_147178673.1">
    <property type="nucleotide sequence ID" value="NZ_BJZP01000003.1"/>
</dbReference>
<feature type="binding site" evidence="2">
    <location>
        <position position="99"/>
    </location>
    <ligand>
        <name>Mn(2+)</name>
        <dbReference type="ChEBI" id="CHEBI:29035"/>
        <label>2</label>
    </ligand>
</feature>
<evidence type="ECO:0000256" key="2">
    <source>
        <dbReference type="PIRSR" id="PIRSR005962-1"/>
    </source>
</evidence>
<dbReference type="Pfam" id="PF01546">
    <property type="entry name" value="Peptidase_M20"/>
    <property type="match status" value="1"/>
</dbReference>
<dbReference type="NCBIfam" id="TIGR01891">
    <property type="entry name" value="amidohydrolases"/>
    <property type="match status" value="1"/>
</dbReference>
<feature type="binding site" evidence="2">
    <location>
        <position position="134"/>
    </location>
    <ligand>
        <name>Mn(2+)</name>
        <dbReference type="ChEBI" id="CHEBI:29035"/>
        <label>2</label>
    </ligand>
</feature>
<name>A0A512HEK1_9HYPH</name>
<dbReference type="Proteomes" id="UP000321717">
    <property type="component" value="Unassembled WGS sequence"/>
</dbReference>
<dbReference type="InterPro" id="IPR002933">
    <property type="entry name" value="Peptidase_M20"/>
</dbReference>
<dbReference type="Gene3D" id="3.40.630.10">
    <property type="entry name" value="Zn peptidases"/>
    <property type="match status" value="1"/>
</dbReference>
<comment type="cofactor">
    <cofactor evidence="2">
        <name>Mn(2+)</name>
        <dbReference type="ChEBI" id="CHEBI:29035"/>
    </cofactor>
    <text evidence="2">The Mn(2+) ion enhances activity.</text>
</comment>
<comment type="caution">
    <text evidence="4">The sequence shown here is derived from an EMBL/GenBank/DDBJ whole genome shotgun (WGS) entry which is preliminary data.</text>
</comment>
<dbReference type="OrthoDB" id="9777385at2"/>
<evidence type="ECO:0000313" key="5">
    <source>
        <dbReference type="Proteomes" id="UP000321717"/>
    </source>
</evidence>
<keyword evidence="2" id="KW-0479">Metal-binding</keyword>
<accession>A0A512HEK1</accession>
<dbReference type="AlphaFoldDB" id="A0A512HEK1"/>
<dbReference type="PANTHER" id="PTHR11014">
    <property type="entry name" value="PEPTIDASE M20 FAMILY MEMBER"/>
    <property type="match status" value="1"/>
</dbReference>
<dbReference type="Gene3D" id="3.30.70.360">
    <property type="match status" value="1"/>
</dbReference>
<reference evidence="4 5" key="1">
    <citation type="submission" date="2019-07" db="EMBL/GenBank/DDBJ databases">
        <title>Whole genome shotgun sequence of Rhizobium naphthalenivorans NBRC 107585.</title>
        <authorList>
            <person name="Hosoyama A."/>
            <person name="Uohara A."/>
            <person name="Ohji S."/>
            <person name="Ichikawa N."/>
        </authorList>
    </citation>
    <scope>NUCLEOTIDE SEQUENCE [LARGE SCALE GENOMIC DNA]</scope>
    <source>
        <strain evidence="4 5">NBRC 107585</strain>
    </source>
</reference>
<keyword evidence="5" id="KW-1185">Reference proteome</keyword>
<dbReference type="PANTHER" id="PTHR11014:SF169">
    <property type="entry name" value="CLAN MH, FAMILY M20, PEPTIDASE T-LIKE METALLOPEPTIDASE"/>
    <property type="match status" value="1"/>
</dbReference>
<dbReference type="SUPFAM" id="SSF55031">
    <property type="entry name" value="Bacterial exopeptidase dimerisation domain"/>
    <property type="match status" value="1"/>
</dbReference>
<keyword evidence="1" id="KW-0378">Hydrolase</keyword>
<evidence type="ECO:0000259" key="3">
    <source>
        <dbReference type="Pfam" id="PF07687"/>
    </source>
</evidence>
<dbReference type="GO" id="GO:0046872">
    <property type="term" value="F:metal ion binding"/>
    <property type="evidence" value="ECO:0007669"/>
    <property type="project" value="UniProtKB-KW"/>
</dbReference>
<organism evidence="4 5">
    <name type="scientific">Ciceribacter naphthalenivorans</name>
    <dbReference type="NCBI Taxonomy" id="1118451"/>
    <lineage>
        <taxon>Bacteria</taxon>
        <taxon>Pseudomonadati</taxon>
        <taxon>Pseudomonadota</taxon>
        <taxon>Alphaproteobacteria</taxon>
        <taxon>Hyphomicrobiales</taxon>
        <taxon>Rhizobiaceae</taxon>
        <taxon>Ciceribacter</taxon>
    </lineage>
</organism>
<dbReference type="InterPro" id="IPR011650">
    <property type="entry name" value="Peptidase_M20_dimer"/>
</dbReference>
<feature type="domain" description="Peptidase M20 dimerisation" evidence="3">
    <location>
        <begin position="182"/>
        <end position="279"/>
    </location>
</feature>
<dbReference type="Pfam" id="PF07687">
    <property type="entry name" value="M20_dimer"/>
    <property type="match status" value="1"/>
</dbReference>
<gene>
    <name evidence="4" type="primary">celE</name>
    <name evidence="4" type="ORF">RNA01_07990</name>
</gene>
<evidence type="ECO:0000256" key="1">
    <source>
        <dbReference type="ARBA" id="ARBA00022801"/>
    </source>
</evidence>
<dbReference type="InterPro" id="IPR017439">
    <property type="entry name" value="Amidohydrolase"/>
</dbReference>
<feature type="binding site" evidence="2">
    <location>
        <position position="101"/>
    </location>
    <ligand>
        <name>Mn(2+)</name>
        <dbReference type="ChEBI" id="CHEBI:29035"/>
        <label>2</label>
    </ligand>
</feature>
<dbReference type="PIRSF" id="PIRSF005962">
    <property type="entry name" value="Pept_M20D_amidohydro"/>
    <property type="match status" value="1"/>
</dbReference>